<organism evidence="1">
    <name type="scientific">Desulfacinum infernum</name>
    <dbReference type="NCBI Taxonomy" id="35837"/>
    <lineage>
        <taxon>Bacteria</taxon>
        <taxon>Pseudomonadati</taxon>
        <taxon>Thermodesulfobacteriota</taxon>
        <taxon>Syntrophobacteria</taxon>
        <taxon>Syntrophobacterales</taxon>
        <taxon>Syntrophobacteraceae</taxon>
        <taxon>Desulfacinum</taxon>
    </lineage>
</organism>
<dbReference type="SUPFAM" id="SSF50475">
    <property type="entry name" value="FMN-binding split barrel"/>
    <property type="match status" value="1"/>
</dbReference>
<reference evidence="1" key="1">
    <citation type="journal article" date="2020" name="mSystems">
        <title>Genome- and Community-Level Interaction Insights into Carbon Utilization and Element Cycling Functions of Hydrothermarchaeota in Hydrothermal Sediment.</title>
        <authorList>
            <person name="Zhou Z."/>
            <person name="Liu Y."/>
            <person name="Xu W."/>
            <person name="Pan J."/>
            <person name="Luo Z.H."/>
            <person name="Li M."/>
        </authorList>
    </citation>
    <scope>NUCLEOTIDE SEQUENCE [LARGE SCALE GENOMIC DNA]</scope>
    <source>
        <strain evidence="1">SpSt-456</strain>
    </source>
</reference>
<name>A0A832EEC2_9BACT</name>
<dbReference type="EMBL" id="DSTK01000039">
    <property type="protein sequence ID" value="HFK98286.1"/>
    <property type="molecule type" value="Genomic_DNA"/>
</dbReference>
<dbReference type="Gene3D" id="2.30.110.10">
    <property type="entry name" value="Electron Transport, Fmn-binding Protein, Chain A"/>
    <property type="match status" value="1"/>
</dbReference>
<gene>
    <name evidence="1" type="ORF">ENS06_13320</name>
</gene>
<accession>A0A832EEC2</accession>
<comment type="caution">
    <text evidence="1">The sequence shown here is derived from an EMBL/GenBank/DDBJ whole genome shotgun (WGS) entry which is preliminary data.</text>
</comment>
<protein>
    <submittedName>
        <fullName evidence="1">Pyridoxamine 5'-phosphate oxidase family protein</fullName>
    </submittedName>
</protein>
<dbReference type="AlphaFoldDB" id="A0A832EEC2"/>
<proteinExistence type="predicted"/>
<dbReference type="InterPro" id="IPR012349">
    <property type="entry name" value="Split_barrel_FMN-bd"/>
</dbReference>
<evidence type="ECO:0000313" key="1">
    <source>
        <dbReference type="EMBL" id="HFK98286.1"/>
    </source>
</evidence>
<sequence>MDLKSYFEQTKGFGVLATADSEGRVDAAVYARPHVMEDGSLAFIMKDRLTHHNLQSNPRAAYLFREGVEGYKGKRFFLKKIKESEDPEIIESLRRKSYPTRSEEAGAKEFAVFFAIEKELPLIGSA</sequence>